<dbReference type="SMART" id="SM00671">
    <property type="entry name" value="SEL1"/>
    <property type="match status" value="1"/>
</dbReference>
<dbReference type="InterPro" id="IPR006597">
    <property type="entry name" value="Sel1-like"/>
</dbReference>
<organism evidence="1 2">
    <name type="scientific">Qipengyuania gelatinilytica</name>
    <dbReference type="NCBI Taxonomy" id="2867231"/>
    <lineage>
        <taxon>Bacteria</taxon>
        <taxon>Pseudomonadati</taxon>
        <taxon>Pseudomonadota</taxon>
        <taxon>Alphaproteobacteria</taxon>
        <taxon>Sphingomonadales</taxon>
        <taxon>Erythrobacteraceae</taxon>
        <taxon>Qipengyuania</taxon>
    </lineage>
</organism>
<dbReference type="RefSeq" id="WP_221430976.1">
    <property type="nucleotide sequence ID" value="NZ_CP081294.1"/>
</dbReference>
<dbReference type="SUPFAM" id="SSF81901">
    <property type="entry name" value="HCP-like"/>
    <property type="match status" value="1"/>
</dbReference>
<gene>
    <name evidence="1" type="ORF">K3136_00440</name>
</gene>
<proteinExistence type="predicted"/>
<keyword evidence="2" id="KW-1185">Reference proteome</keyword>
<protein>
    <recommendedName>
        <fullName evidence="3">Sel1 repeat family protein</fullName>
    </recommendedName>
</protein>
<name>A0ABX9A1U1_9SPHN</name>
<dbReference type="InterPro" id="IPR011990">
    <property type="entry name" value="TPR-like_helical_dom_sf"/>
</dbReference>
<evidence type="ECO:0008006" key="3">
    <source>
        <dbReference type="Google" id="ProtNLM"/>
    </source>
</evidence>
<evidence type="ECO:0000313" key="2">
    <source>
        <dbReference type="Proteomes" id="UP000824321"/>
    </source>
</evidence>
<dbReference type="Proteomes" id="UP000824321">
    <property type="component" value="Chromosome"/>
</dbReference>
<dbReference type="EMBL" id="CP081294">
    <property type="protein sequence ID" value="QZD95235.1"/>
    <property type="molecule type" value="Genomic_DNA"/>
</dbReference>
<reference evidence="1 2" key="1">
    <citation type="submission" date="2021-08" db="EMBL/GenBank/DDBJ databases">
        <title>Comparative Genomics Analysis of the Genus Qipengyuania Reveals Extensive Genetic Diversity and Metabolic Versatility, Including the Description of Fifteen Novel Species.</title>
        <authorList>
            <person name="Liu Y."/>
        </authorList>
    </citation>
    <scope>NUCLEOTIDE SEQUENCE [LARGE SCALE GENOMIC DNA]</scope>
    <source>
        <strain evidence="1 2">1NDH1</strain>
    </source>
</reference>
<evidence type="ECO:0000313" key="1">
    <source>
        <dbReference type="EMBL" id="QZD95235.1"/>
    </source>
</evidence>
<sequence>MGCIFCREHREQFWDDVDRWDRQHSRYWEFFDREPDGDALLDANKKSWAGCEEANRIYSKLIEQGSILALQHLAECYAYGRGVGKDENRAHELFASAIERGSASASLEYSRYLFTTGYKQQAVRILEDAVSDGLVVANFWLAWRMHALGTDRAGYERIELLLREASKEGHPAAAMYLSRFLVRGRMGLARIPEGLKGLIHFLRDRLNQSTGNRSSEVAK</sequence>
<dbReference type="Gene3D" id="1.25.40.10">
    <property type="entry name" value="Tetratricopeptide repeat domain"/>
    <property type="match status" value="1"/>
</dbReference>
<accession>A0ABX9A1U1</accession>